<name>A0A0K2T9J4_LEPSM</name>
<accession>A0A0K2T9J4</accession>
<dbReference type="EMBL" id="HACA01004780">
    <property type="protein sequence ID" value="CDW22141.1"/>
    <property type="molecule type" value="Transcribed_RNA"/>
</dbReference>
<evidence type="ECO:0000313" key="1">
    <source>
        <dbReference type="EMBL" id="CDW22141.1"/>
    </source>
</evidence>
<reference evidence="1" key="1">
    <citation type="submission" date="2014-05" db="EMBL/GenBank/DDBJ databases">
        <authorList>
            <person name="Chronopoulou M."/>
        </authorList>
    </citation>
    <scope>NUCLEOTIDE SEQUENCE</scope>
    <source>
        <tissue evidence="1">Whole organism</tissue>
    </source>
</reference>
<feature type="non-terminal residue" evidence="1">
    <location>
        <position position="1"/>
    </location>
</feature>
<sequence length="41" mass="4847">MHKIFARQIFHSFFKFFGKVNIAMHPNLVRIQSVQVLLVGF</sequence>
<dbReference type="AlphaFoldDB" id="A0A0K2T9J4"/>
<organism evidence="1">
    <name type="scientific">Lepeophtheirus salmonis</name>
    <name type="common">Salmon louse</name>
    <name type="synonym">Caligus salmonis</name>
    <dbReference type="NCBI Taxonomy" id="72036"/>
    <lineage>
        <taxon>Eukaryota</taxon>
        <taxon>Metazoa</taxon>
        <taxon>Ecdysozoa</taxon>
        <taxon>Arthropoda</taxon>
        <taxon>Crustacea</taxon>
        <taxon>Multicrustacea</taxon>
        <taxon>Hexanauplia</taxon>
        <taxon>Copepoda</taxon>
        <taxon>Siphonostomatoida</taxon>
        <taxon>Caligidae</taxon>
        <taxon>Lepeophtheirus</taxon>
    </lineage>
</organism>
<proteinExistence type="predicted"/>
<protein>
    <submittedName>
        <fullName evidence="1">Uncharacterized protein</fullName>
    </submittedName>
</protein>